<dbReference type="AlphaFoldDB" id="A0A0P0FXA2"/>
<dbReference type="EMBL" id="CP012801">
    <property type="protein sequence ID" value="ALJ59938.1"/>
    <property type="molecule type" value="Genomic_DNA"/>
</dbReference>
<accession>A0A0P0FXA2</accession>
<keyword evidence="3" id="KW-0378">Hydrolase</keyword>
<dbReference type="PATRIC" id="fig|246787.4.peg.2780"/>
<proteinExistence type="predicted"/>
<dbReference type="Proteomes" id="UP000325055">
    <property type="component" value="Unassembled WGS sequence"/>
</dbReference>
<feature type="signal peptide" evidence="1">
    <location>
        <begin position="1"/>
        <end position="23"/>
    </location>
</feature>
<feature type="chain" id="PRO_5033234223" evidence="1">
    <location>
        <begin position="24"/>
        <end position="352"/>
    </location>
</feature>
<reference evidence="4 6" key="2">
    <citation type="journal article" date="2019" name="Nat. Med.">
        <title>A library of human gut bacterial isolates paired with longitudinal multiomics data enables mechanistic microbiome research.</title>
        <authorList>
            <person name="Poyet M."/>
            <person name="Groussin M."/>
            <person name="Gibbons S.M."/>
            <person name="Avila-Pacheco J."/>
            <person name="Jiang X."/>
            <person name="Kearney S.M."/>
            <person name="Perrotta A.R."/>
            <person name="Berdy B."/>
            <person name="Zhao S."/>
            <person name="Lieberman T.D."/>
            <person name="Swanson P.K."/>
            <person name="Smith M."/>
            <person name="Roesemann S."/>
            <person name="Alexander J.E."/>
            <person name="Rich S.A."/>
            <person name="Livny J."/>
            <person name="Vlamakis H."/>
            <person name="Clish C."/>
            <person name="Bullock K."/>
            <person name="Deik A."/>
            <person name="Scott J."/>
            <person name="Pierce K.A."/>
            <person name="Xavier R.J."/>
            <person name="Alm E.J."/>
        </authorList>
    </citation>
    <scope>NUCLEOTIDE SEQUENCE [LARGE SCALE GENOMIC DNA]</scope>
    <source>
        <strain evidence="4 6">BIOML-A7</strain>
    </source>
</reference>
<dbReference type="InterPro" id="IPR036452">
    <property type="entry name" value="Ribo_hydro-like"/>
</dbReference>
<dbReference type="InterPro" id="IPR001910">
    <property type="entry name" value="Inosine/uridine_hydrolase_dom"/>
</dbReference>
<evidence type="ECO:0000256" key="1">
    <source>
        <dbReference type="SAM" id="SignalP"/>
    </source>
</evidence>
<dbReference type="CDD" id="cd02652">
    <property type="entry name" value="nuc_hydro_2"/>
    <property type="match status" value="1"/>
</dbReference>
<evidence type="ECO:0000313" key="4">
    <source>
        <dbReference type="EMBL" id="KAA5406181.1"/>
    </source>
</evidence>
<dbReference type="EMBL" id="VVYW01000016">
    <property type="protein sequence ID" value="KAA5406181.1"/>
    <property type="molecule type" value="Genomic_DNA"/>
</dbReference>
<dbReference type="PROSITE" id="PS51257">
    <property type="entry name" value="PROKAR_LIPOPROTEIN"/>
    <property type="match status" value="1"/>
</dbReference>
<protein>
    <submittedName>
        <fullName evidence="3 4">Nucleoside hydrolase</fullName>
    </submittedName>
</protein>
<feature type="domain" description="Inosine/uridine-preferring nucleoside hydrolase" evidence="2">
    <location>
        <begin position="37"/>
        <end position="311"/>
    </location>
</feature>
<evidence type="ECO:0000313" key="5">
    <source>
        <dbReference type="Proteomes" id="UP000061809"/>
    </source>
</evidence>
<name>A0A0P0FXA2_9BACE</name>
<dbReference type="PANTHER" id="PTHR43264:SF1">
    <property type="entry name" value="INOSINE_URIDINE-PREFERRING NUCLEOSIDE HYDROLASE DOMAIN-CONTAINING PROTEIN"/>
    <property type="match status" value="1"/>
</dbReference>
<evidence type="ECO:0000313" key="3">
    <source>
        <dbReference type="EMBL" id="ALJ59938.1"/>
    </source>
</evidence>
<evidence type="ECO:0000259" key="2">
    <source>
        <dbReference type="Pfam" id="PF01156"/>
    </source>
</evidence>
<gene>
    <name evidence="3" type="ORF">BcellWH2_02699</name>
    <name evidence="4" type="ORF">F2Y86_18120</name>
</gene>
<dbReference type="Proteomes" id="UP000061809">
    <property type="component" value="Chromosome"/>
</dbReference>
<dbReference type="PANTHER" id="PTHR43264">
    <property type="match status" value="1"/>
</dbReference>
<keyword evidence="1" id="KW-0732">Signal</keyword>
<dbReference type="SUPFAM" id="SSF53590">
    <property type="entry name" value="Nucleoside hydrolase"/>
    <property type="match status" value="1"/>
</dbReference>
<evidence type="ECO:0000313" key="6">
    <source>
        <dbReference type="Proteomes" id="UP000325055"/>
    </source>
</evidence>
<dbReference type="RefSeq" id="WP_007211216.1">
    <property type="nucleotide sequence ID" value="NZ_CP012801.1"/>
</dbReference>
<dbReference type="KEGG" id="bcel:BcellWH2_02699"/>
<organism evidence="3 5">
    <name type="scientific">Bacteroides cellulosilyticus</name>
    <dbReference type="NCBI Taxonomy" id="246787"/>
    <lineage>
        <taxon>Bacteria</taxon>
        <taxon>Pseudomonadati</taxon>
        <taxon>Bacteroidota</taxon>
        <taxon>Bacteroidia</taxon>
        <taxon>Bacteroidales</taxon>
        <taxon>Bacteroidaceae</taxon>
        <taxon>Bacteroides</taxon>
    </lineage>
</organism>
<dbReference type="GO" id="GO:0016799">
    <property type="term" value="F:hydrolase activity, hydrolyzing N-glycosyl compounds"/>
    <property type="evidence" value="ECO:0007669"/>
    <property type="project" value="InterPro"/>
</dbReference>
<reference evidence="3 5" key="1">
    <citation type="journal article" date="2015" name="Science">
        <title>Genetic determinants of in vivo fitness and diet responsiveness in multiple human gut Bacteroides.</title>
        <authorList>
            <person name="Wu M."/>
            <person name="McNulty N.P."/>
            <person name="Rodionov D.A."/>
            <person name="Khoroshkin M.S."/>
            <person name="Griffin N.W."/>
            <person name="Cheng J."/>
            <person name="Latreille P."/>
            <person name="Kerstetter R.A."/>
            <person name="Terrapon N."/>
            <person name="Henrissat B."/>
            <person name="Osterman A.L."/>
            <person name="Gordon J.I."/>
        </authorList>
    </citation>
    <scope>NUCLEOTIDE SEQUENCE [LARGE SCALE GENOMIC DNA]</scope>
    <source>
        <strain evidence="3 5">WH2</strain>
    </source>
</reference>
<dbReference type="Pfam" id="PF01156">
    <property type="entry name" value="IU_nuc_hydro"/>
    <property type="match status" value="1"/>
</dbReference>
<sequence>MIKSKIYLLSAFLIALSSCTSSKKQQEVEITSNVDRIILETDIGNDVDDALALDMLYKYLDTDKINLLGIMINKEGVYPAEFVDIMNTWYGYPKIPIGIIHNGIDCENDAINYAKAVCLMQKENGEPTFKRSLQNYDELSEAPVMYRKILAQQPDSSVTIISVGFSTNLARLLDTPADNISPLTGKELVAQKVKLLCTMGGCFDNSNPLEYNVVKDIPAAQKVFAEWPTRLVTSPFEVGIKINYPASSIEKDFQWATTHPMVEAYKSYQKMPYDRPTWDLTSVLYAVEGPSYFNISAPGHIVVTDEGATQFTSDDKGKQYYLTVDSIQADKIKKHFVELLSRQPIHFNNKEE</sequence>
<dbReference type="Gene3D" id="3.90.245.10">
    <property type="entry name" value="Ribonucleoside hydrolase-like"/>
    <property type="match status" value="1"/>
</dbReference>